<gene>
    <name evidence="1" type="ORF">RZN05_06695</name>
</gene>
<name>A0ABU3Y665_9SPHN</name>
<organism evidence="1 2">
    <name type="scientific">Sphingomonas agrestis</name>
    <dbReference type="NCBI Taxonomy" id="3080540"/>
    <lineage>
        <taxon>Bacteria</taxon>
        <taxon>Pseudomonadati</taxon>
        <taxon>Pseudomonadota</taxon>
        <taxon>Alphaproteobacteria</taxon>
        <taxon>Sphingomonadales</taxon>
        <taxon>Sphingomonadaceae</taxon>
        <taxon>Sphingomonas</taxon>
    </lineage>
</organism>
<comment type="caution">
    <text evidence="1">The sequence shown here is derived from an EMBL/GenBank/DDBJ whole genome shotgun (WGS) entry which is preliminary data.</text>
</comment>
<protein>
    <submittedName>
        <fullName evidence="1">Uncharacterized protein</fullName>
    </submittedName>
</protein>
<sequence length="180" mass="19143">MIVALLLTSLLPGQSAPVVPDAPALSADPLAPARAGKLRCISPNPARLTCQTIIRYKLSGAKSFDAKVSGLVGGDPTLLLRYDTFGDIEQGGVCVTMRIGDFQNGMLLRSGKKLSPNDERALRLQVLDTVQPMQGKKRCYIDRTEAGVTRAVVTIDGVAHPELGQTVAWVSPSDGYALGR</sequence>
<dbReference type="EMBL" id="JAWJEJ010000001">
    <property type="protein sequence ID" value="MDV3456667.1"/>
    <property type="molecule type" value="Genomic_DNA"/>
</dbReference>
<keyword evidence="2" id="KW-1185">Reference proteome</keyword>
<evidence type="ECO:0000313" key="2">
    <source>
        <dbReference type="Proteomes" id="UP001273531"/>
    </source>
</evidence>
<accession>A0ABU3Y665</accession>
<dbReference type="RefSeq" id="WP_317225842.1">
    <property type="nucleotide sequence ID" value="NZ_JAWJEJ010000001.1"/>
</dbReference>
<reference evidence="1 2" key="1">
    <citation type="submission" date="2023-10" db="EMBL/GenBank/DDBJ databases">
        <title>Sphingomonas sp. HF-S4 16S ribosomal RNA gene Genome sequencing and assembly.</title>
        <authorList>
            <person name="Lee H."/>
        </authorList>
    </citation>
    <scope>NUCLEOTIDE SEQUENCE [LARGE SCALE GENOMIC DNA]</scope>
    <source>
        <strain evidence="1 2">HF-S4</strain>
    </source>
</reference>
<evidence type="ECO:0000313" key="1">
    <source>
        <dbReference type="EMBL" id="MDV3456667.1"/>
    </source>
</evidence>
<proteinExistence type="predicted"/>
<dbReference type="Proteomes" id="UP001273531">
    <property type="component" value="Unassembled WGS sequence"/>
</dbReference>